<evidence type="ECO:0000256" key="2">
    <source>
        <dbReference type="ARBA" id="ARBA00022475"/>
    </source>
</evidence>
<dbReference type="Pfam" id="PF02687">
    <property type="entry name" value="FtsX"/>
    <property type="match status" value="2"/>
</dbReference>
<feature type="domain" description="MacB-like periplasmic core" evidence="9">
    <location>
        <begin position="434"/>
        <end position="642"/>
    </location>
</feature>
<sequence length="810" mass="85907">MNEIISVLLHDAATAYRGLVRRPFFAVATVVMLALAIGANAMAFGLVYDVYVAPLPYHDPGRLVVLRHMRPRTGLTQPLISPDDYVRLAQSLKGIQDIGLYVQGGEATAMIGGVARGVSYAQVTPSWFRTLGLVPALGALPGLDSGQKGGPPEAMISYKFWQAAFGGAASVIGRTIDVGAGAKRIVGVLPRDYAFAFHKDVLEVVALPMARPIMQNVNEFGVARLAPGVTLAALDRQIDEAKRFVLEYQHQNTAAFAGMDILDARLLRPVLIGGDSLAVLPLVLQGMALLLLALAIANAANLALVRQRGRIKEYRLRRVIGASRAAVMRLLLLEQVPIGIAVAVLALAIGFVAERGGIAPLGAAIGVTPFHFSFGWPEVLAALALTLISVLVITAIPLVQLSRRTSGQTIGRGGTATMDRGTRGAQRLMGVVQVMLALALLIASFALGGSLYAALSRPLGFQPAHRLIASVLLPQTAANTGSLAAIEAGVARQPGITAVGGFGFAAYPFSQEHYYSLMSSDDPHARRFHANMVTPDQGYFRTMGIALRAGQRITTTEYRSGARVMIVGAGLAQRVFGTERVIGKTVDLYGLGKYRIVGVTNPVVWRVAPWHQIPGTIYFPVASVIFPGATLQEVHLVVRYRGSVLAAEQRVTSAVAATVPGAVVSRVLPYRRLIFIDTAFRTLAAWLAVSFALIALVVAGLGVYAVNAFVARARLPEFGMRAMLGASPARLLRLALRDAAWLLAFGLGGGALGGYLLIRAMSPLLFEIGRIEPLVFITAVIVVSAIVLGAAWKPASLAANTPVKSMLDAS</sequence>
<dbReference type="Pfam" id="PF12704">
    <property type="entry name" value="MacB_PCD"/>
    <property type="match status" value="2"/>
</dbReference>
<feature type="domain" description="ABC3 transporter permease C-terminal" evidence="8">
    <location>
        <begin position="690"/>
        <end position="802"/>
    </location>
</feature>
<dbReference type="InterPro" id="IPR003838">
    <property type="entry name" value="ABC3_permease_C"/>
</dbReference>
<evidence type="ECO:0000256" key="5">
    <source>
        <dbReference type="ARBA" id="ARBA00023136"/>
    </source>
</evidence>
<dbReference type="PANTHER" id="PTHR30572">
    <property type="entry name" value="MEMBRANE COMPONENT OF TRANSPORTER-RELATED"/>
    <property type="match status" value="1"/>
</dbReference>
<feature type="transmembrane region" description="Helical" evidence="7">
    <location>
        <begin position="428"/>
        <end position="455"/>
    </location>
</feature>
<feature type="transmembrane region" description="Helical" evidence="7">
    <location>
        <begin position="326"/>
        <end position="353"/>
    </location>
</feature>
<accession>A0A8G2CK12</accession>
<evidence type="ECO:0000256" key="4">
    <source>
        <dbReference type="ARBA" id="ARBA00022989"/>
    </source>
</evidence>
<evidence type="ECO:0000259" key="9">
    <source>
        <dbReference type="Pfam" id="PF12704"/>
    </source>
</evidence>
<evidence type="ECO:0000256" key="6">
    <source>
        <dbReference type="ARBA" id="ARBA00038076"/>
    </source>
</evidence>
<feature type="domain" description="MacB-like periplasmic core" evidence="9">
    <location>
        <begin position="28"/>
        <end position="240"/>
    </location>
</feature>
<keyword evidence="3 7" id="KW-0812">Transmembrane</keyword>
<keyword evidence="2" id="KW-1003">Cell membrane</keyword>
<organism evidence="10 11">
    <name type="scientific">Acidiphilium rubrum</name>
    <dbReference type="NCBI Taxonomy" id="526"/>
    <lineage>
        <taxon>Bacteria</taxon>
        <taxon>Pseudomonadati</taxon>
        <taxon>Pseudomonadota</taxon>
        <taxon>Alphaproteobacteria</taxon>
        <taxon>Acetobacterales</taxon>
        <taxon>Acidocellaceae</taxon>
        <taxon>Acidiphilium</taxon>
    </lineage>
</organism>
<gene>
    <name evidence="10" type="ORF">SAMN05421828_10799</name>
</gene>
<feature type="domain" description="ABC3 transporter permease C-terminal" evidence="8">
    <location>
        <begin position="287"/>
        <end position="403"/>
    </location>
</feature>
<proteinExistence type="inferred from homology"/>
<evidence type="ECO:0000313" key="11">
    <source>
        <dbReference type="Proteomes" id="UP000186308"/>
    </source>
</evidence>
<evidence type="ECO:0000259" key="8">
    <source>
        <dbReference type="Pfam" id="PF02687"/>
    </source>
</evidence>
<evidence type="ECO:0000313" key="10">
    <source>
        <dbReference type="EMBL" id="SIQ64633.1"/>
    </source>
</evidence>
<comment type="similarity">
    <text evidence="6">Belongs to the ABC-4 integral membrane protein family.</text>
</comment>
<dbReference type="AlphaFoldDB" id="A0A8G2CK12"/>
<feature type="transmembrane region" description="Helical" evidence="7">
    <location>
        <begin position="24"/>
        <end position="48"/>
    </location>
</feature>
<feature type="transmembrane region" description="Helical" evidence="7">
    <location>
        <begin position="774"/>
        <end position="792"/>
    </location>
</feature>
<protein>
    <submittedName>
        <fullName evidence="10">Duplicated orphan permease</fullName>
    </submittedName>
</protein>
<feature type="transmembrane region" description="Helical" evidence="7">
    <location>
        <begin position="379"/>
        <end position="399"/>
    </location>
</feature>
<evidence type="ECO:0000256" key="7">
    <source>
        <dbReference type="SAM" id="Phobius"/>
    </source>
</evidence>
<comment type="subcellular location">
    <subcellularLocation>
        <location evidence="1">Cell membrane</location>
        <topology evidence="1">Multi-pass membrane protein</topology>
    </subcellularLocation>
</comment>
<keyword evidence="5 7" id="KW-0472">Membrane</keyword>
<dbReference type="RefSeq" id="WP_162176779.1">
    <property type="nucleotide sequence ID" value="NZ_FTNE01000007.1"/>
</dbReference>
<dbReference type="EMBL" id="FTNE01000007">
    <property type="protein sequence ID" value="SIQ64633.1"/>
    <property type="molecule type" value="Genomic_DNA"/>
</dbReference>
<name>A0A8G2CK12_ACIRU</name>
<feature type="transmembrane region" description="Helical" evidence="7">
    <location>
        <begin position="683"/>
        <end position="706"/>
    </location>
</feature>
<feature type="transmembrane region" description="Helical" evidence="7">
    <location>
        <begin position="282"/>
        <end position="305"/>
    </location>
</feature>
<dbReference type="Proteomes" id="UP000186308">
    <property type="component" value="Unassembled WGS sequence"/>
</dbReference>
<evidence type="ECO:0000256" key="3">
    <source>
        <dbReference type="ARBA" id="ARBA00022692"/>
    </source>
</evidence>
<keyword evidence="4 7" id="KW-1133">Transmembrane helix</keyword>
<dbReference type="InterPro" id="IPR050250">
    <property type="entry name" value="Macrolide_Exporter_MacB"/>
</dbReference>
<dbReference type="PANTHER" id="PTHR30572:SF4">
    <property type="entry name" value="ABC TRANSPORTER PERMEASE YTRF"/>
    <property type="match status" value="1"/>
</dbReference>
<evidence type="ECO:0000256" key="1">
    <source>
        <dbReference type="ARBA" id="ARBA00004651"/>
    </source>
</evidence>
<keyword evidence="11" id="KW-1185">Reference proteome</keyword>
<reference evidence="10 11" key="1">
    <citation type="submission" date="2017-01" db="EMBL/GenBank/DDBJ databases">
        <authorList>
            <person name="Varghese N."/>
            <person name="Submissions S."/>
        </authorList>
    </citation>
    <scope>NUCLEOTIDE SEQUENCE [LARGE SCALE GENOMIC DNA]</scope>
    <source>
        <strain evidence="10 11">ATCC 35905</strain>
    </source>
</reference>
<feature type="transmembrane region" description="Helical" evidence="7">
    <location>
        <begin position="742"/>
        <end position="762"/>
    </location>
</feature>
<dbReference type="InterPro" id="IPR025857">
    <property type="entry name" value="MacB_PCD"/>
</dbReference>
<comment type="caution">
    <text evidence="10">The sequence shown here is derived from an EMBL/GenBank/DDBJ whole genome shotgun (WGS) entry which is preliminary data.</text>
</comment>
<dbReference type="GO" id="GO:0005886">
    <property type="term" value="C:plasma membrane"/>
    <property type="evidence" value="ECO:0007669"/>
    <property type="project" value="UniProtKB-SubCell"/>
</dbReference>
<dbReference type="GO" id="GO:0022857">
    <property type="term" value="F:transmembrane transporter activity"/>
    <property type="evidence" value="ECO:0007669"/>
    <property type="project" value="TreeGrafter"/>
</dbReference>